<dbReference type="Proteomes" id="UP000710432">
    <property type="component" value="Unassembled WGS sequence"/>
</dbReference>
<accession>A0A8J6GMW1</accession>
<proteinExistence type="predicted"/>
<dbReference type="EMBL" id="JAATJU010021400">
    <property type="protein sequence ID" value="KAH0513777.1"/>
    <property type="molecule type" value="Genomic_DNA"/>
</dbReference>
<protein>
    <submittedName>
        <fullName evidence="1">8.2 kDa differentiation factor</fullName>
    </submittedName>
</protein>
<evidence type="ECO:0000313" key="2">
    <source>
        <dbReference type="Proteomes" id="UP000710432"/>
    </source>
</evidence>
<name>A0A8J6GMW1_MICOH</name>
<organism evidence="1 2">
    <name type="scientific">Microtus ochrogaster</name>
    <name type="common">Prairie vole</name>
    <dbReference type="NCBI Taxonomy" id="79684"/>
    <lineage>
        <taxon>Eukaryota</taxon>
        <taxon>Metazoa</taxon>
        <taxon>Chordata</taxon>
        <taxon>Craniata</taxon>
        <taxon>Vertebrata</taxon>
        <taxon>Euteleostomi</taxon>
        <taxon>Mammalia</taxon>
        <taxon>Eutheria</taxon>
        <taxon>Euarchontoglires</taxon>
        <taxon>Glires</taxon>
        <taxon>Rodentia</taxon>
        <taxon>Myomorpha</taxon>
        <taxon>Muroidea</taxon>
        <taxon>Cricetidae</taxon>
        <taxon>Arvicolinae</taxon>
        <taxon>Microtus</taxon>
    </lineage>
</organism>
<evidence type="ECO:0000313" key="1">
    <source>
        <dbReference type="EMBL" id="KAH0513777.1"/>
    </source>
</evidence>
<dbReference type="Gene3D" id="3.30.1230.20">
    <property type="match status" value="1"/>
</dbReference>
<reference evidence="1" key="1">
    <citation type="submission" date="2020-03" db="EMBL/GenBank/DDBJ databases">
        <title>Studies in the Genomics of Life Span.</title>
        <authorList>
            <person name="Glass D."/>
        </authorList>
    </citation>
    <scope>NUCLEOTIDE SEQUENCE</scope>
    <source>
        <strain evidence="1">LTLLF</strain>
        <tissue evidence="1">Muscle</tissue>
    </source>
</reference>
<comment type="caution">
    <text evidence="1">The sequence shown here is derived from an EMBL/GenBank/DDBJ whole genome shotgun (WGS) entry which is preliminary data.</text>
</comment>
<sequence length="94" mass="10648">MHSHTGKFFHLPVLRKRSESSSLMGIKDHTSFQANALEVGKVTGGLMASLKPLLSVGPFAEWESQKILFSDWLMLMELSQRSCDQKRSENVFHN</sequence>
<gene>
    <name evidence="1" type="ORF">LTLLF_137375</name>
</gene>
<dbReference type="InterPro" id="IPR038579">
    <property type="entry name" value="Ribosomal_eS21_sf"/>
</dbReference>
<dbReference type="AlphaFoldDB" id="A0A8J6GMW1"/>